<gene>
    <name evidence="1" type="ORF">GCM10010468_24580</name>
</gene>
<proteinExistence type="predicted"/>
<accession>A0ABP6Q7Z9</accession>
<protein>
    <submittedName>
        <fullName evidence="1">Uncharacterized protein</fullName>
    </submittedName>
</protein>
<dbReference type="EMBL" id="BAAAUV010000005">
    <property type="protein sequence ID" value="GAA3207953.1"/>
    <property type="molecule type" value="Genomic_DNA"/>
</dbReference>
<name>A0ABP6Q7Z9_9ACTN</name>
<reference evidence="2" key="1">
    <citation type="journal article" date="2019" name="Int. J. Syst. Evol. Microbiol.">
        <title>The Global Catalogue of Microorganisms (GCM) 10K type strain sequencing project: providing services to taxonomists for standard genome sequencing and annotation.</title>
        <authorList>
            <consortium name="The Broad Institute Genomics Platform"/>
            <consortium name="The Broad Institute Genome Sequencing Center for Infectious Disease"/>
            <person name="Wu L."/>
            <person name="Ma J."/>
        </authorList>
    </citation>
    <scope>NUCLEOTIDE SEQUENCE [LARGE SCALE GENOMIC DNA]</scope>
    <source>
        <strain evidence="2">JCM 9377</strain>
    </source>
</reference>
<organism evidence="1 2">
    <name type="scientific">Actinocorallia longicatena</name>
    <dbReference type="NCBI Taxonomy" id="111803"/>
    <lineage>
        <taxon>Bacteria</taxon>
        <taxon>Bacillati</taxon>
        <taxon>Actinomycetota</taxon>
        <taxon>Actinomycetes</taxon>
        <taxon>Streptosporangiales</taxon>
        <taxon>Thermomonosporaceae</taxon>
        <taxon>Actinocorallia</taxon>
    </lineage>
</organism>
<keyword evidence="2" id="KW-1185">Reference proteome</keyword>
<evidence type="ECO:0000313" key="2">
    <source>
        <dbReference type="Proteomes" id="UP001501237"/>
    </source>
</evidence>
<sequence>MDAITLLKDDHKAVEKLFKKFEKAGYDRAGSAAADSTERALTSPRSAWPIAVTAWARV</sequence>
<evidence type="ECO:0000313" key="1">
    <source>
        <dbReference type="EMBL" id="GAA3207953.1"/>
    </source>
</evidence>
<dbReference type="Proteomes" id="UP001501237">
    <property type="component" value="Unassembled WGS sequence"/>
</dbReference>
<comment type="caution">
    <text evidence="1">The sequence shown here is derived from an EMBL/GenBank/DDBJ whole genome shotgun (WGS) entry which is preliminary data.</text>
</comment>